<dbReference type="Proteomes" id="UP000499080">
    <property type="component" value="Unassembled WGS sequence"/>
</dbReference>
<evidence type="ECO:0008006" key="3">
    <source>
        <dbReference type="Google" id="ProtNLM"/>
    </source>
</evidence>
<organism evidence="1 2">
    <name type="scientific">Araneus ventricosus</name>
    <name type="common">Orbweaver spider</name>
    <name type="synonym">Epeira ventricosa</name>
    <dbReference type="NCBI Taxonomy" id="182803"/>
    <lineage>
        <taxon>Eukaryota</taxon>
        <taxon>Metazoa</taxon>
        <taxon>Ecdysozoa</taxon>
        <taxon>Arthropoda</taxon>
        <taxon>Chelicerata</taxon>
        <taxon>Arachnida</taxon>
        <taxon>Araneae</taxon>
        <taxon>Araneomorphae</taxon>
        <taxon>Entelegynae</taxon>
        <taxon>Araneoidea</taxon>
        <taxon>Araneidae</taxon>
        <taxon>Araneus</taxon>
    </lineage>
</organism>
<protein>
    <recommendedName>
        <fullName evidence="3">F-box domain-containing protein</fullName>
    </recommendedName>
</protein>
<keyword evidence="2" id="KW-1185">Reference proteome</keyword>
<name>A0A4Y2VM81_ARAVE</name>
<dbReference type="InterPro" id="IPR032675">
    <property type="entry name" value="LRR_dom_sf"/>
</dbReference>
<comment type="caution">
    <text evidence="1">The sequence shown here is derived from an EMBL/GenBank/DDBJ whole genome shotgun (WGS) entry which is preliminary data.</text>
</comment>
<dbReference type="OrthoDB" id="6446721at2759"/>
<accession>A0A4Y2VM81</accession>
<reference evidence="1 2" key="1">
    <citation type="journal article" date="2019" name="Sci. Rep.">
        <title>Orb-weaving spider Araneus ventricosus genome elucidates the spidroin gene catalogue.</title>
        <authorList>
            <person name="Kono N."/>
            <person name="Nakamura H."/>
            <person name="Ohtoshi R."/>
            <person name="Moran D.A.P."/>
            <person name="Shinohara A."/>
            <person name="Yoshida Y."/>
            <person name="Fujiwara M."/>
            <person name="Mori M."/>
            <person name="Tomita M."/>
            <person name="Arakawa K."/>
        </authorList>
    </citation>
    <scope>NUCLEOTIDE SEQUENCE [LARGE SCALE GENOMIC DNA]</scope>
</reference>
<dbReference type="SUPFAM" id="SSF52047">
    <property type="entry name" value="RNI-like"/>
    <property type="match status" value="1"/>
</dbReference>
<proteinExistence type="predicted"/>
<evidence type="ECO:0000313" key="1">
    <source>
        <dbReference type="EMBL" id="GBO25722.1"/>
    </source>
</evidence>
<sequence length="486" mass="55190">MALLSLYAICIQKTISLLKQGKFNTSLQNPFSQLAPVILDDILRYFLFLPHTERPKIVDLLLLLTSGRLRHLNLSVFRIDEDQDLLLNILTEKSCRLLRSITAPKSIKSYVIEGIILLCPNLELIHSAVQFNLHTLANNKKLRILKLHLSTRSVSELFAENQVEFLRSLPNLQILSFCEQSDYFSSWKEMAAILKNCPQLVSIGYADSSMAVNEIQGANLQLNLRRCLWGTKFWNLNWNFESRQVSLGQELFPHIIKKAVSAYQLVEELFIVVPHGDCLQYLADLNKLILLSISFVNISVDCTSAFISLLSDIGHQLKHVFVQHIKGTPVDIILANCPTLISLRINGPVTVSETTASIPKSLLLKRLRLSTADHTTLLFLLPRCLYLRELFLDFAPHLNDSLLCIILNQNALLQLEVAAICDCRLTGRGVRFFLETAVSLRKVSFSPFGAIVSRIINKYNLSIVNCRAFNLQKKEFFHLKFNSCHF</sequence>
<dbReference type="Gene3D" id="3.80.10.10">
    <property type="entry name" value="Ribonuclease Inhibitor"/>
    <property type="match status" value="1"/>
</dbReference>
<dbReference type="AlphaFoldDB" id="A0A4Y2VM81"/>
<dbReference type="EMBL" id="BGPR01048690">
    <property type="protein sequence ID" value="GBO25722.1"/>
    <property type="molecule type" value="Genomic_DNA"/>
</dbReference>
<gene>
    <name evidence="1" type="ORF">AVEN_235791_1</name>
</gene>
<evidence type="ECO:0000313" key="2">
    <source>
        <dbReference type="Proteomes" id="UP000499080"/>
    </source>
</evidence>